<evidence type="ECO:0000313" key="3">
    <source>
        <dbReference type="EMBL" id="SUS06701.1"/>
    </source>
</evidence>
<sequence length="141" mass="16002">MTNGQFAGNISPEQAWEILAANPKAQLVDVRTTAEWAFVGFPDLRPLGREVLYVSWQEFPAMAVNPRFFEEVWQLCPDREAPLVFLCRSGHRSRLAAIACAERGYQRCYNIDSGFEGVLDAGHHRGRVNGWKVANLPWVQR</sequence>
<dbReference type="PROSITE" id="PS50206">
    <property type="entry name" value="RHODANESE_3"/>
    <property type="match status" value="1"/>
</dbReference>
<organism evidence="2">
    <name type="scientific">metagenome</name>
    <dbReference type="NCBI Taxonomy" id="256318"/>
    <lineage>
        <taxon>unclassified sequences</taxon>
        <taxon>metagenomes</taxon>
    </lineage>
</organism>
<feature type="domain" description="Rhodanese" evidence="1">
    <location>
        <begin position="21"/>
        <end position="127"/>
    </location>
</feature>
<dbReference type="CDD" id="cd01522">
    <property type="entry name" value="RHOD_1"/>
    <property type="match status" value="1"/>
</dbReference>
<dbReference type="SUPFAM" id="SSF52821">
    <property type="entry name" value="Rhodanese/Cell cycle control phosphatase"/>
    <property type="match status" value="1"/>
</dbReference>
<dbReference type="SMART" id="SM00450">
    <property type="entry name" value="RHOD"/>
    <property type="match status" value="1"/>
</dbReference>
<gene>
    <name evidence="2" type="ORF">DF3PB_3120004</name>
    <name evidence="3" type="ORF">DF3PB_3130004</name>
</gene>
<dbReference type="PANTHER" id="PTHR47377">
    <property type="entry name" value="RHODANESE-LIKE DOMAIN-CONTAINING PROTEIN 4, CHLOROPLASTIC"/>
    <property type="match status" value="1"/>
</dbReference>
<dbReference type="EMBL" id="UIDG01000238">
    <property type="protein sequence ID" value="SUS06695.1"/>
    <property type="molecule type" value="Genomic_DNA"/>
</dbReference>
<reference evidence="2" key="1">
    <citation type="submission" date="2018-07" db="EMBL/GenBank/DDBJ databases">
        <authorList>
            <person name="Quirk P.G."/>
            <person name="Krulwich T.A."/>
        </authorList>
    </citation>
    <scope>NUCLEOTIDE SEQUENCE</scope>
</reference>
<accession>A0A380TE02</accession>
<dbReference type="EMBL" id="UIDG01000239">
    <property type="protein sequence ID" value="SUS06701.1"/>
    <property type="molecule type" value="Genomic_DNA"/>
</dbReference>
<evidence type="ECO:0000259" key="1">
    <source>
        <dbReference type="PROSITE" id="PS50206"/>
    </source>
</evidence>
<dbReference type="Gene3D" id="3.40.250.10">
    <property type="entry name" value="Rhodanese-like domain"/>
    <property type="match status" value="1"/>
</dbReference>
<name>A0A380TE02_9ZZZZ</name>
<proteinExistence type="predicted"/>
<dbReference type="InterPro" id="IPR044240">
    <property type="entry name" value="STR4-like"/>
</dbReference>
<dbReference type="InterPro" id="IPR001763">
    <property type="entry name" value="Rhodanese-like_dom"/>
</dbReference>
<dbReference type="InterPro" id="IPR036873">
    <property type="entry name" value="Rhodanese-like_dom_sf"/>
</dbReference>
<dbReference type="AlphaFoldDB" id="A0A380TE02"/>
<dbReference type="Pfam" id="PF00581">
    <property type="entry name" value="Rhodanese"/>
    <property type="match status" value="1"/>
</dbReference>
<protein>
    <recommendedName>
        <fullName evidence="1">Rhodanese domain-containing protein</fullName>
    </recommendedName>
</protein>
<dbReference type="PANTHER" id="PTHR47377:SF1">
    <property type="entry name" value="RHODANESE-LIKE DOMAIN-CONTAINING PROTEIN 4, CHLOROPLASTIC"/>
    <property type="match status" value="1"/>
</dbReference>
<evidence type="ECO:0000313" key="2">
    <source>
        <dbReference type="EMBL" id="SUS06695.1"/>
    </source>
</evidence>